<keyword evidence="6" id="KW-0346">Stress response</keyword>
<dbReference type="InterPro" id="IPR027410">
    <property type="entry name" value="TCP-1-like_intermed_sf"/>
</dbReference>
<dbReference type="EMBL" id="JAPDFW010000045">
    <property type="protein sequence ID" value="KAJ5078769.1"/>
    <property type="molecule type" value="Genomic_DNA"/>
</dbReference>
<dbReference type="InterPro" id="IPR027413">
    <property type="entry name" value="GROEL-like_equatorial_sf"/>
</dbReference>
<comment type="caution">
    <text evidence="6">The sequence shown here is derived from an EMBL/GenBank/DDBJ whole genome shotgun (WGS) entry which is preliminary data.</text>
</comment>
<evidence type="ECO:0000256" key="3">
    <source>
        <dbReference type="ARBA" id="ARBA00022741"/>
    </source>
</evidence>
<evidence type="ECO:0000256" key="2">
    <source>
        <dbReference type="ARBA" id="ARBA00008020"/>
    </source>
</evidence>
<sequence length="307" mass="33687">MFTRFINSNSINFNNLIFHQIKRDISKKLIFGQEARTKLLNGVNKLADVVQITLGPKGRNVILDQGYIAPRISKDGVSVAKAIELEDRAENMGAQLVKNVAAKTNEEAGDGTTTATILAREIFQETCKAVSSGLNPMDLKKGINLAVENVVQEIKKYSKPLKTTEEIAQIATISANGDEKIGMLIAKAMDKVGKEGVITVQDGKTIQTELEVIEGMKFDRGLISPYFITDVKSQKALLENCLVLLYDNKISTFDSIKGILEKVASTHSPLLIIAEDVEGDALTTLIINKLRGTIKVNIHFQIFISNI</sequence>
<proteinExistence type="inferred from homology"/>
<dbReference type="GO" id="GO:0140662">
    <property type="term" value="F:ATP-dependent protein folding chaperone"/>
    <property type="evidence" value="ECO:0007669"/>
    <property type="project" value="InterPro"/>
</dbReference>
<dbReference type="PRINTS" id="PR00304">
    <property type="entry name" value="TCOMPLEXTCP1"/>
</dbReference>
<dbReference type="InterPro" id="IPR017998">
    <property type="entry name" value="Chaperone_TCP-1"/>
</dbReference>
<dbReference type="OMA" id="APETMEC"/>
<evidence type="ECO:0000313" key="6">
    <source>
        <dbReference type="EMBL" id="KAJ5078769.1"/>
    </source>
</evidence>
<dbReference type="OrthoDB" id="1733909at2759"/>
<comment type="similarity">
    <text evidence="1">Belongs to the chaperonin (HSP60) family.</text>
</comment>
<name>A0A9Q0LUI9_ANAIG</name>
<dbReference type="PANTHER" id="PTHR45633">
    <property type="entry name" value="60 KDA HEAT SHOCK PROTEIN, MITOCHONDRIAL"/>
    <property type="match status" value="1"/>
</dbReference>
<evidence type="ECO:0000256" key="4">
    <source>
        <dbReference type="ARBA" id="ARBA00022840"/>
    </source>
</evidence>
<keyword evidence="4" id="KW-0067">ATP-binding</keyword>
<dbReference type="Pfam" id="PF00118">
    <property type="entry name" value="Cpn60_TCP1"/>
    <property type="match status" value="1"/>
</dbReference>
<accession>A0A9Q0LUI9</accession>
<dbReference type="InterPro" id="IPR027409">
    <property type="entry name" value="GroEL-like_apical_dom_sf"/>
</dbReference>
<dbReference type="Gene3D" id="3.50.7.10">
    <property type="entry name" value="GroEL"/>
    <property type="match status" value="1"/>
</dbReference>
<dbReference type="Gene3D" id="3.30.260.10">
    <property type="entry name" value="TCP-1-like chaperonin intermediate domain"/>
    <property type="match status" value="1"/>
</dbReference>
<protein>
    <submittedName>
        <fullName evidence="6">60 kDa heat shock protein</fullName>
    </submittedName>
</protein>
<dbReference type="Proteomes" id="UP001149090">
    <property type="component" value="Unassembled WGS sequence"/>
</dbReference>
<dbReference type="AlphaFoldDB" id="A0A9Q0LUI9"/>
<gene>
    <name evidence="6" type="ORF">M0811_14722</name>
</gene>
<keyword evidence="5" id="KW-0143">Chaperone</keyword>
<dbReference type="NCBIfam" id="NF009487">
    <property type="entry name" value="PRK12849.1"/>
    <property type="match status" value="1"/>
</dbReference>
<reference evidence="6" key="1">
    <citation type="submission" date="2022-10" db="EMBL/GenBank/DDBJ databases">
        <title>Novel sulphate-reducing endosymbionts in the free-living metamonad Anaeramoeba.</title>
        <authorList>
            <person name="Jerlstrom-Hultqvist J."/>
            <person name="Cepicka I."/>
            <person name="Gallot-Lavallee L."/>
            <person name="Salas-Leiva D."/>
            <person name="Curtis B.A."/>
            <person name="Zahonova K."/>
            <person name="Pipaliya S."/>
            <person name="Dacks J."/>
            <person name="Roger A.J."/>
        </authorList>
    </citation>
    <scope>NUCLEOTIDE SEQUENCE</scope>
    <source>
        <strain evidence="6">BMAN</strain>
    </source>
</reference>
<dbReference type="Gene3D" id="1.10.560.10">
    <property type="entry name" value="GroEL-like equatorial domain"/>
    <property type="match status" value="1"/>
</dbReference>
<keyword evidence="7" id="KW-1185">Reference proteome</keyword>
<comment type="similarity">
    <text evidence="2">Belongs to the TCP-1 chaperonin family.</text>
</comment>
<dbReference type="InterPro" id="IPR001844">
    <property type="entry name" value="Cpn60/GroEL"/>
</dbReference>
<dbReference type="SUPFAM" id="SSF48592">
    <property type="entry name" value="GroEL equatorial domain-like"/>
    <property type="match status" value="1"/>
</dbReference>
<dbReference type="GO" id="GO:0042026">
    <property type="term" value="P:protein refolding"/>
    <property type="evidence" value="ECO:0007669"/>
    <property type="project" value="InterPro"/>
</dbReference>
<keyword evidence="3" id="KW-0547">Nucleotide-binding</keyword>
<dbReference type="GO" id="GO:0005524">
    <property type="term" value="F:ATP binding"/>
    <property type="evidence" value="ECO:0007669"/>
    <property type="project" value="UniProtKB-KW"/>
</dbReference>
<evidence type="ECO:0000313" key="7">
    <source>
        <dbReference type="Proteomes" id="UP001149090"/>
    </source>
</evidence>
<dbReference type="InterPro" id="IPR002423">
    <property type="entry name" value="Cpn60/GroEL/TCP-1"/>
</dbReference>
<evidence type="ECO:0000256" key="1">
    <source>
        <dbReference type="ARBA" id="ARBA00006607"/>
    </source>
</evidence>
<evidence type="ECO:0000256" key="5">
    <source>
        <dbReference type="ARBA" id="ARBA00023186"/>
    </source>
</evidence>
<organism evidence="6 7">
    <name type="scientific">Anaeramoeba ignava</name>
    <name type="common">Anaerobic marine amoeba</name>
    <dbReference type="NCBI Taxonomy" id="1746090"/>
    <lineage>
        <taxon>Eukaryota</taxon>
        <taxon>Metamonada</taxon>
        <taxon>Anaeramoebidae</taxon>
        <taxon>Anaeramoeba</taxon>
    </lineage>
</organism>